<proteinExistence type="inferred from homology"/>
<evidence type="ECO:0000313" key="6">
    <source>
        <dbReference type="EMBL" id="TDH73485.1"/>
    </source>
</evidence>
<dbReference type="RefSeq" id="XP_067822983.1">
    <property type="nucleotide sequence ID" value="XM_067965000.1"/>
</dbReference>
<dbReference type="PANTHER" id="PTHR45782">
    <property type="entry name" value="MITOCHONDRIAL RIBOSOME-ASSOCIATED GTPASE 1"/>
    <property type="match status" value="1"/>
</dbReference>
<evidence type="ECO:0000313" key="7">
    <source>
        <dbReference type="Proteomes" id="UP000294530"/>
    </source>
</evidence>
<dbReference type="Pfam" id="PF01926">
    <property type="entry name" value="MMR_HSR1"/>
    <property type="match status" value="1"/>
</dbReference>
<dbReference type="GO" id="GO:0005743">
    <property type="term" value="C:mitochondrial inner membrane"/>
    <property type="evidence" value="ECO:0007669"/>
    <property type="project" value="UniProtKB-SubCell"/>
</dbReference>
<dbReference type="InterPro" id="IPR016478">
    <property type="entry name" value="GTPase_MTG1"/>
</dbReference>
<dbReference type="GeneID" id="94350671"/>
<evidence type="ECO:0000256" key="2">
    <source>
        <dbReference type="ARBA" id="ARBA00023134"/>
    </source>
</evidence>
<comment type="similarity">
    <text evidence="3">Belongs to the TRAFAC class YlqF/YawG GTPase family. MTG1 subfamily.</text>
</comment>
<sequence>MNKFRPKFVYPSKVNWFPGHMALARRQMLAQINAVDVLIEVRDARIPWSSANPILEEALSKSKPRLVVFNKCDLANSNMQQRIEKQCRENELGKATDCLFTSVTKGKRLHAILQWCNKHSEAQFRSTAGSMVMVVGIPNVGKSSLINEFRRLSNSSKLARGRKRATVGPTPGITVRNDIIKVNDKPAVYVIDTPGVMMPNIMSAEIGMRLALTGAIKDDIIGCELIADYMLYLLNQMKSTTYVDALKLSGPIDDIRELFQQIYKRCGALGKEPGIQDRLAAKFLLTEYRRGAFGNFTLDLVESLR</sequence>
<evidence type="ECO:0000259" key="5">
    <source>
        <dbReference type="PROSITE" id="PS51721"/>
    </source>
</evidence>
<dbReference type="EMBL" id="SHOA02000001">
    <property type="protein sequence ID" value="TDH73485.1"/>
    <property type="molecule type" value="Genomic_DNA"/>
</dbReference>
<name>A0A976IKJ0_BRELC</name>
<keyword evidence="3" id="KW-0496">Mitochondrion</keyword>
<feature type="binding site" evidence="4">
    <location>
        <position position="195"/>
    </location>
    <ligand>
        <name>GTP</name>
        <dbReference type="ChEBI" id="CHEBI:37565"/>
    </ligand>
</feature>
<dbReference type="Gene3D" id="3.40.50.300">
    <property type="entry name" value="P-loop containing nucleotide triphosphate hydrolases"/>
    <property type="match status" value="1"/>
</dbReference>
<evidence type="ECO:0000256" key="3">
    <source>
        <dbReference type="PIRNR" id="PIRNR006230"/>
    </source>
</evidence>
<dbReference type="InterPro" id="IPR006073">
    <property type="entry name" value="GTP-bd"/>
</dbReference>
<organism evidence="6 7">
    <name type="scientific">Bremia lactucae</name>
    <name type="common">Lettuce downy mildew</name>
    <dbReference type="NCBI Taxonomy" id="4779"/>
    <lineage>
        <taxon>Eukaryota</taxon>
        <taxon>Sar</taxon>
        <taxon>Stramenopiles</taxon>
        <taxon>Oomycota</taxon>
        <taxon>Peronosporomycetes</taxon>
        <taxon>Peronosporales</taxon>
        <taxon>Peronosporaceae</taxon>
        <taxon>Bremia</taxon>
    </lineage>
</organism>
<feature type="domain" description="CP-type G" evidence="5">
    <location>
        <begin position="21"/>
        <end position="199"/>
    </location>
</feature>
<dbReference type="InterPro" id="IPR027417">
    <property type="entry name" value="P-loop_NTPase"/>
</dbReference>
<dbReference type="SUPFAM" id="SSF52540">
    <property type="entry name" value="P-loop containing nucleoside triphosphate hydrolases"/>
    <property type="match status" value="1"/>
</dbReference>
<dbReference type="CDD" id="cd01856">
    <property type="entry name" value="YlqF"/>
    <property type="match status" value="1"/>
</dbReference>
<dbReference type="OrthoDB" id="269151at2759"/>
<dbReference type="GO" id="GO:0003924">
    <property type="term" value="F:GTPase activity"/>
    <property type="evidence" value="ECO:0007669"/>
    <property type="project" value="TreeGrafter"/>
</dbReference>
<dbReference type="GO" id="GO:0005525">
    <property type="term" value="F:GTP binding"/>
    <property type="evidence" value="ECO:0007669"/>
    <property type="project" value="UniProtKB-KW"/>
</dbReference>
<dbReference type="KEGG" id="blac:94350671"/>
<keyword evidence="2 3" id="KW-0342">GTP-binding</keyword>
<dbReference type="PROSITE" id="PS51721">
    <property type="entry name" value="G_CP"/>
    <property type="match status" value="1"/>
</dbReference>
<evidence type="ECO:0000256" key="1">
    <source>
        <dbReference type="ARBA" id="ARBA00022741"/>
    </source>
</evidence>
<comment type="subcellular location">
    <subcellularLocation>
        <location evidence="3">Mitochondrion inner membrane</location>
        <topology evidence="3">Peripheral membrane protein</topology>
    </subcellularLocation>
</comment>
<protein>
    <recommendedName>
        <fullName evidence="3">Mitochondrial GTPase 1</fullName>
    </recommendedName>
</protein>
<gene>
    <name evidence="6" type="ORF">CCR75_006935</name>
</gene>
<dbReference type="PIRSF" id="PIRSF006230">
    <property type="entry name" value="MG442"/>
    <property type="match status" value="1"/>
</dbReference>
<comment type="caution">
    <text evidence="6">The sequence shown here is derived from an EMBL/GenBank/DDBJ whole genome shotgun (WGS) entry which is preliminary data.</text>
</comment>
<feature type="binding site" evidence="4">
    <location>
        <begin position="70"/>
        <end position="73"/>
    </location>
    <ligand>
        <name>GTP</name>
        <dbReference type="ChEBI" id="CHEBI:37565"/>
    </ligand>
</feature>
<keyword evidence="1 3" id="KW-0547">Nucleotide-binding</keyword>
<dbReference type="InterPro" id="IPR023179">
    <property type="entry name" value="GTP-bd_ortho_bundle_sf"/>
</dbReference>
<feature type="binding site" evidence="4">
    <location>
        <begin position="139"/>
        <end position="144"/>
    </location>
    <ligand>
        <name>GTP</name>
        <dbReference type="ChEBI" id="CHEBI:37565"/>
    </ligand>
</feature>
<accession>A0A976IKJ0</accession>
<dbReference type="Proteomes" id="UP000294530">
    <property type="component" value="Unassembled WGS sequence"/>
</dbReference>
<keyword evidence="7" id="KW-1185">Reference proteome</keyword>
<dbReference type="GO" id="GO:0032543">
    <property type="term" value="P:mitochondrial translation"/>
    <property type="evidence" value="ECO:0007669"/>
    <property type="project" value="TreeGrafter"/>
</dbReference>
<dbReference type="InterPro" id="IPR030378">
    <property type="entry name" value="G_CP_dom"/>
</dbReference>
<reference evidence="6 7" key="1">
    <citation type="journal article" date="2021" name="Genome Biol.">
        <title>AFLAP: assembly-free linkage analysis pipeline using k-mers from genome sequencing data.</title>
        <authorList>
            <person name="Fletcher K."/>
            <person name="Zhang L."/>
            <person name="Gil J."/>
            <person name="Han R."/>
            <person name="Cavanaugh K."/>
            <person name="Michelmore R."/>
        </authorList>
    </citation>
    <scope>NUCLEOTIDE SEQUENCE [LARGE SCALE GENOMIC DNA]</scope>
    <source>
        <strain evidence="6 7">SF5</strain>
    </source>
</reference>
<dbReference type="PANTHER" id="PTHR45782:SF4">
    <property type="entry name" value="MITOCHONDRIAL RIBOSOME-ASSOCIATED GTPASE 1"/>
    <property type="match status" value="1"/>
</dbReference>
<dbReference type="AlphaFoldDB" id="A0A976IKJ0"/>
<dbReference type="Gene3D" id="1.10.1580.10">
    <property type="match status" value="1"/>
</dbReference>
<evidence type="ECO:0000256" key="4">
    <source>
        <dbReference type="PIRSR" id="PIRSR006230-1"/>
    </source>
</evidence>